<dbReference type="InterPro" id="IPR029467">
    <property type="entry name" value="Cyt_c7-like"/>
</dbReference>
<evidence type="ECO:0000259" key="1">
    <source>
        <dbReference type="Pfam" id="PF14522"/>
    </source>
</evidence>
<dbReference type="EMBL" id="CP001390">
    <property type="protein sequence ID" value="ACM19949.1"/>
    <property type="molecule type" value="Genomic_DNA"/>
</dbReference>
<dbReference type="eggNOG" id="COG3005">
    <property type="taxonomic scope" value="Bacteria"/>
</dbReference>
<feature type="domain" description="Cytochrome c7-like" evidence="1">
    <location>
        <begin position="38"/>
        <end position="103"/>
    </location>
</feature>
<gene>
    <name evidence="2" type="primary">cbcJ</name>
    <name evidence="2" type="ordered locus">Geob_1591</name>
</gene>
<evidence type="ECO:0000313" key="2">
    <source>
        <dbReference type="EMBL" id="ACM19949.1"/>
    </source>
</evidence>
<reference evidence="2 3" key="1">
    <citation type="submission" date="2009-01" db="EMBL/GenBank/DDBJ databases">
        <title>Complete sequence of Geobacter sp. FRC-32.</title>
        <authorList>
            <consortium name="US DOE Joint Genome Institute"/>
            <person name="Lucas S."/>
            <person name="Copeland A."/>
            <person name="Lapidus A."/>
            <person name="Glavina del Rio T."/>
            <person name="Dalin E."/>
            <person name="Tice H."/>
            <person name="Bruce D."/>
            <person name="Goodwin L."/>
            <person name="Pitluck S."/>
            <person name="Saunders E."/>
            <person name="Brettin T."/>
            <person name="Detter J.C."/>
            <person name="Han C."/>
            <person name="Larimer F."/>
            <person name="Land M."/>
            <person name="Hauser L."/>
            <person name="Kyrpides N."/>
            <person name="Ovchinnikova G."/>
            <person name="Kostka J."/>
            <person name="Richardson P."/>
        </authorList>
    </citation>
    <scope>NUCLEOTIDE SEQUENCE [LARGE SCALE GENOMIC DNA]</scope>
    <source>
        <strain evidence="3">DSM 22248 / JCM 15807 / FRC-32</strain>
    </source>
</reference>
<dbReference type="STRING" id="316067.Geob_1591"/>
<protein>
    <submittedName>
        <fullName evidence="2">Menaquinol oxidoreductase complex Cbc7, cytochrome c subunit, putative, 9 heme-binding sites</fullName>
    </submittedName>
</protein>
<dbReference type="AlphaFoldDB" id="B9M5W8"/>
<dbReference type="KEGG" id="geo:Geob_1591"/>
<dbReference type="PANTHER" id="PTHR39425">
    <property type="entry name" value="LIPOPROTEIN CYTOCHROME C"/>
    <property type="match status" value="1"/>
</dbReference>
<proteinExistence type="predicted"/>
<dbReference type="HOGENOM" id="CLU_073018_0_0_7"/>
<dbReference type="PANTHER" id="PTHR39425:SF1">
    <property type="entry name" value="CYTOCHROME C7-LIKE DOMAIN-CONTAINING PROTEIN"/>
    <property type="match status" value="1"/>
</dbReference>
<dbReference type="Proteomes" id="UP000007721">
    <property type="component" value="Chromosome"/>
</dbReference>
<dbReference type="Gene3D" id="3.90.10.10">
    <property type="entry name" value="Cytochrome C3"/>
    <property type="match status" value="3"/>
</dbReference>
<dbReference type="RefSeq" id="WP_012646678.1">
    <property type="nucleotide sequence ID" value="NC_011979.1"/>
</dbReference>
<dbReference type="OrthoDB" id="5391425at2"/>
<organism evidence="2 3">
    <name type="scientific">Geotalea daltonii (strain DSM 22248 / JCM 15807 / FRC-32)</name>
    <name type="common">Geobacter daltonii</name>
    <dbReference type="NCBI Taxonomy" id="316067"/>
    <lineage>
        <taxon>Bacteria</taxon>
        <taxon>Pseudomonadati</taxon>
        <taxon>Thermodesulfobacteriota</taxon>
        <taxon>Desulfuromonadia</taxon>
        <taxon>Geobacterales</taxon>
        <taxon>Geobacteraceae</taxon>
        <taxon>Geotalea</taxon>
    </lineage>
</organism>
<feature type="domain" description="Cytochrome c7-like" evidence="1">
    <location>
        <begin position="118"/>
        <end position="176"/>
    </location>
</feature>
<accession>B9M5W8</accession>
<dbReference type="InterPro" id="IPR026352">
    <property type="entry name" value="Nanowire_3heme"/>
</dbReference>
<dbReference type="Pfam" id="PF14522">
    <property type="entry name" value="Cytochrome_C7"/>
    <property type="match status" value="3"/>
</dbReference>
<feature type="domain" description="Cytochrome c7-like" evidence="1">
    <location>
        <begin position="191"/>
        <end position="253"/>
    </location>
</feature>
<keyword evidence="3" id="KW-1185">Reference proteome</keyword>
<name>B9M5W8_GEODF</name>
<dbReference type="NCBIfam" id="TIGR04257">
    <property type="entry name" value="nanowire_3heme"/>
    <property type="match status" value="3"/>
</dbReference>
<dbReference type="InterPro" id="IPR036280">
    <property type="entry name" value="Multihaem_cyt_sf"/>
</dbReference>
<dbReference type="SUPFAM" id="SSF48695">
    <property type="entry name" value="Multiheme cytochromes"/>
    <property type="match status" value="1"/>
</dbReference>
<sequence>MRVRWTTYILAMLFGSFTLAYSMELKDKTFNTEKAGKVVFSHSSHLKKKNARTANVGCKSCHNSNLKENVRYTMADMDKGKSCGMCHNGAKAFALSGCTSCHKVRQITYNVKETGPTTFSHSVHLKTMQCSSCHNAIFKPGPNKRVNMAEMEKGKSCGACHDGKKSFALSKCTRCHPVKDRSYKIAGAGNVEFSHVFHLDAYGCKDCHAHLYSHRGHKKAVTMAEMEKGKSCGACHDSKTAFTVKENCDRCHKV</sequence>
<evidence type="ECO:0000313" key="3">
    <source>
        <dbReference type="Proteomes" id="UP000007721"/>
    </source>
</evidence>